<protein>
    <submittedName>
        <fullName evidence="1">Uncharacterized protein</fullName>
    </submittedName>
</protein>
<dbReference type="Proteomes" id="UP001239111">
    <property type="component" value="Chromosome 3"/>
</dbReference>
<name>A0ACC2NIV5_9HYME</name>
<keyword evidence="2" id="KW-1185">Reference proteome</keyword>
<proteinExistence type="predicted"/>
<sequence>MLSEVSAETYDVIAKVCKPKKPGEEEYESMVKPMDEYIEPPVSYLVYWTNLRLRTQQDNGSISGYVVALQTLAMDCDFPENQADDQVLDQLIIEMRSENIKAELLKIVDPKIDEASQKSFGSEA</sequence>
<accession>A0ACC2NIV5</accession>
<reference evidence="1" key="1">
    <citation type="submission" date="2023-04" db="EMBL/GenBank/DDBJ databases">
        <title>A chromosome-level genome assembly of the parasitoid wasp Eretmocerus hayati.</title>
        <authorList>
            <person name="Zhong Y."/>
            <person name="Liu S."/>
            <person name="Liu Y."/>
        </authorList>
    </citation>
    <scope>NUCLEOTIDE SEQUENCE</scope>
    <source>
        <strain evidence="1">ZJU_SS_LIU_2023</strain>
    </source>
</reference>
<gene>
    <name evidence="1" type="ORF">QAD02_002429</name>
</gene>
<comment type="caution">
    <text evidence="1">The sequence shown here is derived from an EMBL/GenBank/DDBJ whole genome shotgun (WGS) entry which is preliminary data.</text>
</comment>
<evidence type="ECO:0000313" key="1">
    <source>
        <dbReference type="EMBL" id="KAJ8671170.1"/>
    </source>
</evidence>
<dbReference type="EMBL" id="CM056743">
    <property type="protein sequence ID" value="KAJ8671170.1"/>
    <property type="molecule type" value="Genomic_DNA"/>
</dbReference>
<evidence type="ECO:0000313" key="2">
    <source>
        <dbReference type="Proteomes" id="UP001239111"/>
    </source>
</evidence>
<organism evidence="1 2">
    <name type="scientific">Eretmocerus hayati</name>
    <dbReference type="NCBI Taxonomy" id="131215"/>
    <lineage>
        <taxon>Eukaryota</taxon>
        <taxon>Metazoa</taxon>
        <taxon>Ecdysozoa</taxon>
        <taxon>Arthropoda</taxon>
        <taxon>Hexapoda</taxon>
        <taxon>Insecta</taxon>
        <taxon>Pterygota</taxon>
        <taxon>Neoptera</taxon>
        <taxon>Endopterygota</taxon>
        <taxon>Hymenoptera</taxon>
        <taxon>Apocrita</taxon>
        <taxon>Proctotrupomorpha</taxon>
        <taxon>Chalcidoidea</taxon>
        <taxon>Aphelinidae</taxon>
        <taxon>Aphelininae</taxon>
        <taxon>Eretmocerus</taxon>
    </lineage>
</organism>